<dbReference type="InterPro" id="IPR005495">
    <property type="entry name" value="LptG/LptF_permease"/>
</dbReference>
<evidence type="ECO:0000256" key="1">
    <source>
        <dbReference type="ARBA" id="ARBA00004651"/>
    </source>
</evidence>
<keyword evidence="2" id="KW-1003">Cell membrane</keyword>
<accession>D3DGX0</accession>
<dbReference type="KEGG" id="hth:HTH_0610"/>
<dbReference type="eggNOG" id="COG0795">
    <property type="taxonomic scope" value="Bacteria"/>
</dbReference>
<keyword evidence="5 6" id="KW-0472">Membrane</keyword>
<evidence type="ECO:0000313" key="7">
    <source>
        <dbReference type="EMBL" id="BAI69072.1"/>
    </source>
</evidence>
<dbReference type="AlphaFoldDB" id="D3DGX0"/>
<comment type="subcellular location">
    <subcellularLocation>
        <location evidence="1">Cell membrane</location>
        <topology evidence="1">Multi-pass membrane protein</topology>
    </subcellularLocation>
</comment>
<evidence type="ECO:0000256" key="4">
    <source>
        <dbReference type="ARBA" id="ARBA00022989"/>
    </source>
</evidence>
<organism evidence="7 8">
    <name type="scientific">Hydrogenobacter thermophilus (strain DSM 6534 / IAM 12695 / TK-6)</name>
    <dbReference type="NCBI Taxonomy" id="608538"/>
    <lineage>
        <taxon>Bacteria</taxon>
        <taxon>Pseudomonadati</taxon>
        <taxon>Aquificota</taxon>
        <taxon>Aquificia</taxon>
        <taxon>Aquificales</taxon>
        <taxon>Aquificaceae</taxon>
        <taxon>Hydrogenobacter</taxon>
    </lineage>
</organism>
<feature type="transmembrane region" description="Helical" evidence="6">
    <location>
        <begin position="6"/>
        <end position="37"/>
    </location>
</feature>
<evidence type="ECO:0000256" key="6">
    <source>
        <dbReference type="SAM" id="Phobius"/>
    </source>
</evidence>
<evidence type="ECO:0000256" key="5">
    <source>
        <dbReference type="ARBA" id="ARBA00023136"/>
    </source>
</evidence>
<dbReference type="PATRIC" id="fig|608538.5.peg.612"/>
<keyword evidence="8" id="KW-1185">Reference proteome</keyword>
<dbReference type="KEGG" id="hte:Hydth_0609"/>
<dbReference type="EMBL" id="AP011112">
    <property type="protein sequence ID" value="BAI69072.1"/>
    <property type="molecule type" value="Genomic_DNA"/>
</dbReference>
<evidence type="ECO:0000256" key="3">
    <source>
        <dbReference type="ARBA" id="ARBA00022692"/>
    </source>
</evidence>
<feature type="transmembrane region" description="Helical" evidence="6">
    <location>
        <begin position="49"/>
        <end position="73"/>
    </location>
</feature>
<keyword evidence="4 6" id="KW-1133">Transmembrane helix</keyword>
<dbReference type="Pfam" id="PF03739">
    <property type="entry name" value="LptF_LptG"/>
    <property type="match status" value="1"/>
</dbReference>
<feature type="transmembrane region" description="Helical" evidence="6">
    <location>
        <begin position="294"/>
        <end position="314"/>
    </location>
</feature>
<evidence type="ECO:0000256" key="2">
    <source>
        <dbReference type="ARBA" id="ARBA00022475"/>
    </source>
</evidence>
<proteinExistence type="predicted"/>
<dbReference type="PANTHER" id="PTHR33529:SF6">
    <property type="entry name" value="YJGP_YJGQ FAMILY PERMEASE"/>
    <property type="match status" value="1"/>
</dbReference>
<dbReference type="PANTHER" id="PTHR33529">
    <property type="entry name" value="SLR0882 PROTEIN-RELATED"/>
    <property type="match status" value="1"/>
</dbReference>
<reference evidence="7 8" key="1">
    <citation type="journal article" date="2010" name="J. Bacteriol.">
        <title>Complete genome sequence of the thermophilic, obligately chemolithoautotrophic hydrogen-oxidizing bacterium Hydrogenobacter thermophilus TK-6.</title>
        <authorList>
            <person name="Arai H."/>
            <person name="Kanbe H."/>
            <person name="Ishii M."/>
            <person name="Igarashi Y."/>
        </authorList>
    </citation>
    <scope>NUCLEOTIDE SEQUENCE [LARGE SCALE GENOMIC DNA]</scope>
    <source>
        <strain evidence="8">DSM 6534 / IAM 12695 / TK-6 [Tokyo]</strain>
    </source>
</reference>
<feature type="transmembrane region" description="Helical" evidence="6">
    <location>
        <begin position="326"/>
        <end position="346"/>
    </location>
</feature>
<evidence type="ECO:0000313" key="8">
    <source>
        <dbReference type="Proteomes" id="UP000002574"/>
    </source>
</evidence>
<keyword evidence="3 6" id="KW-0812">Transmembrane</keyword>
<dbReference type="GO" id="GO:0043190">
    <property type="term" value="C:ATP-binding cassette (ABC) transporter complex"/>
    <property type="evidence" value="ECO:0007669"/>
    <property type="project" value="TreeGrafter"/>
</dbReference>
<feature type="transmembrane region" description="Helical" evidence="6">
    <location>
        <begin position="93"/>
        <end position="113"/>
    </location>
</feature>
<gene>
    <name evidence="7" type="ordered locus">HTH_0610</name>
</gene>
<dbReference type="RefSeq" id="WP_012963254.1">
    <property type="nucleotide sequence ID" value="NC_013799.1"/>
</dbReference>
<sequence length="352" mass="40518">MLGKYVLFFYIKLFIVVNAILLGIVSSYALAELLFLFKEKSANIAISYLLNLLPISFFYLLPFSAVITMMILLKHIFSKKLDLIVQSFGVSPLKFLLNIILFLVFVSFFNLIMSFDVYPESNKNLYSIEKEFKKRQEVEDLIVRNAWFFKEESGERIYINFQFVDIKDGNIAGVFLVKSSKSNILEVIQSDRGSWKGDIILLPIAKVWNIKEGNFVAKGISIKLFEIKNAQPIGEKVEHISLHQLLLLYSLGKRVGLNYHLYLSEIIRRFLSSLSPIAIGITVMSYAIKRRSILAGFLSFVPAFFFYWFSFVLTRFFSESVSFNPLYGLFAYIPLVILSLKGLYYLGKGFRV</sequence>
<protein>
    <recommendedName>
        <fullName evidence="9">Permease</fullName>
    </recommendedName>
</protein>
<dbReference type="Proteomes" id="UP000002574">
    <property type="component" value="Chromosome"/>
</dbReference>
<dbReference type="OrthoDB" id="14688at2"/>
<name>D3DGX0_HYDTT</name>
<dbReference type="GO" id="GO:0015920">
    <property type="term" value="P:lipopolysaccharide transport"/>
    <property type="evidence" value="ECO:0007669"/>
    <property type="project" value="TreeGrafter"/>
</dbReference>
<evidence type="ECO:0008006" key="9">
    <source>
        <dbReference type="Google" id="ProtNLM"/>
    </source>
</evidence>
<dbReference type="STRING" id="608538.HTH_0610"/>